<reference evidence="1" key="1">
    <citation type="journal article" date="2023" name="Plant J.">
        <title>Genome sequences and population genomics provide insights into the demographic history, inbreeding, and mutation load of two 'living fossil' tree species of Dipteronia.</title>
        <authorList>
            <person name="Feng Y."/>
            <person name="Comes H.P."/>
            <person name="Chen J."/>
            <person name="Zhu S."/>
            <person name="Lu R."/>
            <person name="Zhang X."/>
            <person name="Li P."/>
            <person name="Qiu J."/>
            <person name="Olsen K.M."/>
            <person name="Qiu Y."/>
        </authorList>
    </citation>
    <scope>NUCLEOTIDE SEQUENCE</scope>
    <source>
        <strain evidence="1">NBL</strain>
    </source>
</reference>
<dbReference type="Proteomes" id="UP001281410">
    <property type="component" value="Unassembled WGS sequence"/>
</dbReference>
<protein>
    <submittedName>
        <fullName evidence="1">Uncharacterized protein</fullName>
    </submittedName>
</protein>
<keyword evidence="2" id="KW-1185">Reference proteome</keyword>
<evidence type="ECO:0000313" key="2">
    <source>
        <dbReference type="Proteomes" id="UP001281410"/>
    </source>
</evidence>
<dbReference type="EMBL" id="JANJYJ010000007">
    <property type="protein sequence ID" value="KAK3200005.1"/>
    <property type="molecule type" value="Genomic_DNA"/>
</dbReference>
<evidence type="ECO:0000313" key="1">
    <source>
        <dbReference type="EMBL" id="KAK3200005.1"/>
    </source>
</evidence>
<proteinExistence type="predicted"/>
<sequence>MAELMNALVDQCQRMDLVSFEYVYRMHMVFIGLLEFRDGCLLHLQQGRLVYHFQKMHPNYKKIPCYLCSDFFETEIELNIRKRDVHVQWHATAADEAAAAEPEPELPVEGCGWHGGEFQFAFP</sequence>
<comment type="caution">
    <text evidence="1">The sequence shown here is derived from an EMBL/GenBank/DDBJ whole genome shotgun (WGS) entry which is preliminary data.</text>
</comment>
<name>A0AAE0E0N5_9ROSI</name>
<accession>A0AAE0E0N5</accession>
<dbReference type="AlphaFoldDB" id="A0AAE0E0N5"/>
<gene>
    <name evidence="1" type="ORF">Dsin_023420</name>
</gene>
<organism evidence="1 2">
    <name type="scientific">Dipteronia sinensis</name>
    <dbReference type="NCBI Taxonomy" id="43782"/>
    <lineage>
        <taxon>Eukaryota</taxon>
        <taxon>Viridiplantae</taxon>
        <taxon>Streptophyta</taxon>
        <taxon>Embryophyta</taxon>
        <taxon>Tracheophyta</taxon>
        <taxon>Spermatophyta</taxon>
        <taxon>Magnoliopsida</taxon>
        <taxon>eudicotyledons</taxon>
        <taxon>Gunneridae</taxon>
        <taxon>Pentapetalae</taxon>
        <taxon>rosids</taxon>
        <taxon>malvids</taxon>
        <taxon>Sapindales</taxon>
        <taxon>Sapindaceae</taxon>
        <taxon>Hippocastanoideae</taxon>
        <taxon>Acereae</taxon>
        <taxon>Dipteronia</taxon>
    </lineage>
</organism>